<protein>
    <recommendedName>
        <fullName evidence="3">Peptidase C39-like domain-containing protein</fullName>
    </recommendedName>
</protein>
<dbReference type="EMBL" id="FOJI01000008">
    <property type="protein sequence ID" value="SEW26354.1"/>
    <property type="molecule type" value="Genomic_DNA"/>
</dbReference>
<dbReference type="Proteomes" id="UP000199701">
    <property type="component" value="Unassembled WGS sequence"/>
</dbReference>
<dbReference type="OrthoDB" id="370604at2"/>
<gene>
    <name evidence="1" type="ORF">SAMN05421659_10816</name>
</gene>
<evidence type="ECO:0000313" key="2">
    <source>
        <dbReference type="Proteomes" id="UP000199701"/>
    </source>
</evidence>
<reference evidence="1 2" key="1">
    <citation type="submission" date="2016-10" db="EMBL/GenBank/DDBJ databases">
        <authorList>
            <person name="de Groot N.N."/>
        </authorList>
    </citation>
    <scope>NUCLEOTIDE SEQUENCE [LARGE SCALE GENOMIC DNA]</scope>
    <source>
        <strain evidence="1 2">DSM 9179</strain>
    </source>
</reference>
<proteinExistence type="predicted"/>
<evidence type="ECO:0008006" key="3">
    <source>
        <dbReference type="Google" id="ProtNLM"/>
    </source>
</evidence>
<dbReference type="STRING" id="99656.SAMN05421659_10816"/>
<sequence>MRKELSYFNIENSFGGNQDWFKDPMMKLGGCAAITACDFSLKMALHDNKTHLYPYDIQKLNKEDYIKFAMKMKPYLRPRLKGVNTLKLFIDGIQEYFNDVDEVDLLMQEFNGDMKEEEAAVQIKTQIDNGIPIPYLLLKHKNHNFKDFAWHWFLVVGYEEFEKDFYIKVATYSNAHWLSLNELWETGYKEKGGMVIMH</sequence>
<name>A0A1I0QH13_9FIRM</name>
<accession>A0A1I0QH13</accession>
<keyword evidence="2" id="KW-1185">Reference proteome</keyword>
<organism evidence="1 2">
    <name type="scientific">[Clostridium] fimetarium</name>
    <dbReference type="NCBI Taxonomy" id="99656"/>
    <lineage>
        <taxon>Bacteria</taxon>
        <taxon>Bacillati</taxon>
        <taxon>Bacillota</taxon>
        <taxon>Clostridia</taxon>
        <taxon>Lachnospirales</taxon>
        <taxon>Lachnospiraceae</taxon>
    </lineage>
</organism>
<dbReference type="AlphaFoldDB" id="A0A1I0QH13"/>
<dbReference type="RefSeq" id="WP_092453929.1">
    <property type="nucleotide sequence ID" value="NZ_FOJI01000008.1"/>
</dbReference>
<evidence type="ECO:0000313" key="1">
    <source>
        <dbReference type="EMBL" id="SEW26354.1"/>
    </source>
</evidence>